<name>C0ZT46_RHOE4</name>
<evidence type="ECO:0000313" key="3">
    <source>
        <dbReference type="Proteomes" id="UP000002204"/>
    </source>
</evidence>
<dbReference type="Proteomes" id="UP000002204">
    <property type="component" value="Chromosome"/>
</dbReference>
<dbReference type="Pfam" id="PF13692">
    <property type="entry name" value="Glyco_trans_1_4"/>
    <property type="match status" value="1"/>
</dbReference>
<keyword evidence="1" id="KW-1133">Transmembrane helix</keyword>
<dbReference type="HOGENOM" id="CLU_762632_0_0_11"/>
<dbReference type="RefSeq" id="WP_020906568.1">
    <property type="nucleotide sequence ID" value="NC_012490.1"/>
</dbReference>
<organism evidence="2 3">
    <name type="scientific">Rhodococcus erythropolis (strain PR4 / NBRC 100887)</name>
    <dbReference type="NCBI Taxonomy" id="234621"/>
    <lineage>
        <taxon>Bacteria</taxon>
        <taxon>Bacillati</taxon>
        <taxon>Actinomycetota</taxon>
        <taxon>Actinomycetes</taxon>
        <taxon>Mycobacteriales</taxon>
        <taxon>Nocardiaceae</taxon>
        <taxon>Rhodococcus</taxon>
        <taxon>Rhodococcus erythropolis group</taxon>
    </lineage>
</organism>
<dbReference type="EMBL" id="AP008957">
    <property type="protein sequence ID" value="BAH32019.1"/>
    <property type="molecule type" value="Genomic_DNA"/>
</dbReference>
<dbReference type="PATRIC" id="fig|234621.6.peg.1781"/>
<dbReference type="KEGG" id="rer:RER_13110"/>
<accession>C0ZT46</accession>
<feature type="transmembrane region" description="Helical" evidence="1">
    <location>
        <begin position="62"/>
        <end position="81"/>
    </location>
</feature>
<evidence type="ECO:0008006" key="4">
    <source>
        <dbReference type="Google" id="ProtNLM"/>
    </source>
</evidence>
<reference evidence="3" key="1">
    <citation type="submission" date="2005-03" db="EMBL/GenBank/DDBJ databases">
        <title>Comparison of the complete genome sequences of Rhodococcus erythropolis PR4 and Rhodococcus opacus B4.</title>
        <authorList>
            <person name="Takarada H."/>
            <person name="Sekine M."/>
            <person name="Hosoyama A."/>
            <person name="Yamada R."/>
            <person name="Fujisawa T."/>
            <person name="Omata S."/>
            <person name="Shimizu A."/>
            <person name="Tsukatani N."/>
            <person name="Tanikawa S."/>
            <person name="Fujita N."/>
            <person name="Harayama S."/>
        </authorList>
    </citation>
    <scope>NUCLEOTIDE SEQUENCE [LARGE SCALE GENOMIC DNA]</scope>
    <source>
        <strain evidence="3">PR4 / NBRC 100887</strain>
    </source>
</reference>
<sequence length="363" mass="39445">MSRQIVVWDPNPFNPYGVEVARVIADTHESVLRFGRRGQGITHDLVRSVGLLPPPAAGSRNIWVLVQYLAGLAAFVVYGIVRRPLVVVCWMNSELERRIIRGLQFSGCRTLVVVHNPVKSRDDADDHPIIRSIRSGASGLLVHDSSLRAGVGEYANVLVAAHPAYLAWSESTEGAMRLPRDSSSAALYLGSARADKGFDVLPKLAEDLAHLNIRLQCAIGRLTSGENDLLRRSENIDVLAEPSTHMSDVDVRRYMESSSVLVAPYRDVTASGTILMALTVGLPVAAFTSDVLLETLSTDSLADTGDTKMLADCAVRASEADRAVVAESARNHDIRATREWALAVRTVLDETIPHVPSTRVANV</sequence>
<protein>
    <recommendedName>
        <fullName evidence="4">Glycosyltransferase</fullName>
    </recommendedName>
</protein>
<gene>
    <name evidence="2" type="ordered locus">RER_13110</name>
</gene>
<keyword evidence="1" id="KW-0812">Transmembrane</keyword>
<evidence type="ECO:0000313" key="2">
    <source>
        <dbReference type="EMBL" id="BAH32019.1"/>
    </source>
</evidence>
<dbReference type="AlphaFoldDB" id="C0ZT46"/>
<keyword evidence="1" id="KW-0472">Membrane</keyword>
<reference evidence="2 3" key="2">
    <citation type="journal article" date="2006" name="Environ. Microbiol.">
        <title>Sequence analysis of three plasmids harboured in Rhodococcus erythropolis strain PR4.</title>
        <authorList>
            <person name="Sekine M."/>
            <person name="Tanikawa S."/>
            <person name="Omata S."/>
            <person name="Saito M."/>
            <person name="Fujisawa T."/>
            <person name="Tsukatani N."/>
            <person name="Tajima T."/>
            <person name="Sekigawa T."/>
            <person name="Kosugi H."/>
            <person name="Matsuo Y."/>
            <person name="Nishiko R."/>
            <person name="Imamura K."/>
            <person name="Ito M."/>
            <person name="Narita H."/>
            <person name="Tago S."/>
            <person name="Fujita N."/>
            <person name="Harayama S."/>
        </authorList>
    </citation>
    <scope>NUCLEOTIDE SEQUENCE [LARGE SCALE GENOMIC DNA]</scope>
    <source>
        <strain evidence="3">PR4 / NBRC 100887</strain>
    </source>
</reference>
<evidence type="ECO:0000256" key="1">
    <source>
        <dbReference type="SAM" id="Phobius"/>
    </source>
</evidence>
<dbReference type="Gene3D" id="3.40.50.2000">
    <property type="entry name" value="Glycogen Phosphorylase B"/>
    <property type="match status" value="1"/>
</dbReference>
<proteinExistence type="predicted"/>
<dbReference type="SUPFAM" id="SSF53756">
    <property type="entry name" value="UDP-Glycosyltransferase/glycogen phosphorylase"/>
    <property type="match status" value="1"/>
</dbReference>